<organism evidence="4 5">
    <name type="scientific">Humisphaera borealis</name>
    <dbReference type="NCBI Taxonomy" id="2807512"/>
    <lineage>
        <taxon>Bacteria</taxon>
        <taxon>Pseudomonadati</taxon>
        <taxon>Planctomycetota</taxon>
        <taxon>Phycisphaerae</taxon>
        <taxon>Tepidisphaerales</taxon>
        <taxon>Tepidisphaeraceae</taxon>
        <taxon>Humisphaera</taxon>
    </lineage>
</organism>
<dbReference type="InterPro" id="IPR009057">
    <property type="entry name" value="Homeodomain-like_sf"/>
</dbReference>
<dbReference type="AlphaFoldDB" id="A0A7M2WZQ3"/>
<dbReference type="InterPro" id="IPR055247">
    <property type="entry name" value="InsJ-like_HTH"/>
</dbReference>
<feature type="compositionally biased region" description="Basic and acidic residues" evidence="1">
    <location>
        <begin position="146"/>
        <end position="161"/>
    </location>
</feature>
<dbReference type="EMBL" id="CP063458">
    <property type="protein sequence ID" value="QOV90672.1"/>
    <property type="molecule type" value="Genomic_DNA"/>
</dbReference>
<protein>
    <submittedName>
        <fullName evidence="4">Transposase</fullName>
    </submittedName>
</protein>
<reference evidence="4 5" key="1">
    <citation type="submission" date="2020-10" db="EMBL/GenBank/DDBJ databases">
        <title>Wide distribution of Phycisphaera-like planctomycetes from WD2101 soil group in peatlands and genome analysis of the first cultivated representative.</title>
        <authorList>
            <person name="Dedysh S.N."/>
            <person name="Beletsky A.V."/>
            <person name="Ivanova A."/>
            <person name="Kulichevskaya I.S."/>
            <person name="Suzina N.E."/>
            <person name="Philippov D.A."/>
            <person name="Rakitin A.L."/>
            <person name="Mardanov A.V."/>
            <person name="Ravin N.V."/>
        </authorList>
    </citation>
    <scope>NUCLEOTIDE SEQUENCE [LARGE SCALE GENOMIC DNA]</scope>
    <source>
        <strain evidence="4 5">M1803</strain>
    </source>
</reference>
<feature type="domain" description="Winged helix-turn helix" evidence="3">
    <location>
        <begin position="108"/>
        <end position="162"/>
    </location>
</feature>
<dbReference type="InterPro" id="IPR025959">
    <property type="entry name" value="Winged_HTH_dom"/>
</dbReference>
<dbReference type="Pfam" id="PF13518">
    <property type="entry name" value="HTH_28"/>
    <property type="match status" value="1"/>
</dbReference>
<dbReference type="SUPFAM" id="SSF46689">
    <property type="entry name" value="Homeodomain-like"/>
    <property type="match status" value="1"/>
</dbReference>
<evidence type="ECO:0000259" key="2">
    <source>
        <dbReference type="Pfam" id="PF13518"/>
    </source>
</evidence>
<accession>A0A7M2WZQ3</accession>
<dbReference type="KEGG" id="hbs:IPV69_04755"/>
<feature type="region of interest" description="Disordered" evidence="1">
    <location>
        <begin position="144"/>
        <end position="169"/>
    </location>
</feature>
<dbReference type="Pfam" id="PF13592">
    <property type="entry name" value="HTH_33"/>
    <property type="match status" value="1"/>
</dbReference>
<dbReference type="Proteomes" id="UP000593765">
    <property type="component" value="Chromosome"/>
</dbReference>
<keyword evidence="5" id="KW-1185">Reference proteome</keyword>
<sequence length="169" mass="19188">MHVSERDPGDIAELTRRASVETKALQRDRYRAVLLALDGKEAVEIATAVGRSRRSVQDWVYWYRDGGVDNLLPGKSTGRPTKLPRGREAEFMARLDAGPRPEDGVCTLRGKDVVAILEREFGIKYSLDGAYDLLERLGYSCLTPRPRHENSDPQEMERFRQEAPFLSRP</sequence>
<proteinExistence type="predicted"/>
<name>A0A7M2WZQ3_9BACT</name>
<evidence type="ECO:0000256" key="1">
    <source>
        <dbReference type="SAM" id="MobiDB-lite"/>
    </source>
</evidence>
<gene>
    <name evidence="4" type="ORF">IPV69_04755</name>
</gene>
<dbReference type="RefSeq" id="WP_206293771.1">
    <property type="nucleotide sequence ID" value="NZ_CP063458.1"/>
</dbReference>
<feature type="domain" description="Insertion element IS150 protein InsJ-like helix-turn-helix" evidence="2">
    <location>
        <begin position="29"/>
        <end position="80"/>
    </location>
</feature>
<evidence type="ECO:0000259" key="3">
    <source>
        <dbReference type="Pfam" id="PF13592"/>
    </source>
</evidence>
<evidence type="ECO:0000313" key="4">
    <source>
        <dbReference type="EMBL" id="QOV90672.1"/>
    </source>
</evidence>
<evidence type="ECO:0000313" key="5">
    <source>
        <dbReference type="Proteomes" id="UP000593765"/>
    </source>
</evidence>